<gene>
    <name evidence="2" type="ORF">ACG02S_00080</name>
</gene>
<evidence type="ECO:0000313" key="3">
    <source>
        <dbReference type="Proteomes" id="UP001606300"/>
    </source>
</evidence>
<name>A0ABW7EH80_9BURK</name>
<feature type="chain" id="PRO_5046520220" evidence="1">
    <location>
        <begin position="28"/>
        <end position="79"/>
    </location>
</feature>
<organism evidence="2 3">
    <name type="scientific">Pelomonas dachongensis</name>
    <dbReference type="NCBI Taxonomy" id="3299029"/>
    <lineage>
        <taxon>Bacteria</taxon>
        <taxon>Pseudomonadati</taxon>
        <taxon>Pseudomonadota</taxon>
        <taxon>Betaproteobacteria</taxon>
        <taxon>Burkholderiales</taxon>
        <taxon>Sphaerotilaceae</taxon>
        <taxon>Roseateles</taxon>
    </lineage>
</organism>
<dbReference type="Proteomes" id="UP001606300">
    <property type="component" value="Unassembled WGS sequence"/>
</dbReference>
<protein>
    <submittedName>
        <fullName evidence="2">Uncharacterized protein</fullName>
    </submittedName>
</protein>
<keyword evidence="3" id="KW-1185">Reference proteome</keyword>
<evidence type="ECO:0000313" key="2">
    <source>
        <dbReference type="EMBL" id="MFG6412284.1"/>
    </source>
</evidence>
<comment type="caution">
    <text evidence="2">The sequence shown here is derived from an EMBL/GenBank/DDBJ whole genome shotgun (WGS) entry which is preliminary data.</text>
</comment>
<accession>A0ABW7EH80</accession>
<proteinExistence type="predicted"/>
<evidence type="ECO:0000256" key="1">
    <source>
        <dbReference type="SAM" id="SignalP"/>
    </source>
</evidence>
<feature type="signal peptide" evidence="1">
    <location>
        <begin position="1"/>
        <end position="27"/>
    </location>
</feature>
<keyword evidence="1" id="KW-0732">Signal</keyword>
<dbReference type="EMBL" id="JBIGHY010000001">
    <property type="protein sequence ID" value="MFG6412284.1"/>
    <property type="molecule type" value="Genomic_DNA"/>
</dbReference>
<sequence length="79" mass="8783">MRFNPAVMTLRLKKNYLMSMWLSAANAALGHGRAKATQAVRRQTATATNQAKQQIADFWFGGLGAKPQATRRAKPKRKP</sequence>
<reference evidence="2 3" key="1">
    <citation type="submission" date="2024-09" db="EMBL/GenBank/DDBJ databases">
        <title>Novel species of the genus Pelomonas and Roseateles isolated from streams.</title>
        <authorList>
            <person name="Lu H."/>
        </authorList>
    </citation>
    <scope>NUCLEOTIDE SEQUENCE [LARGE SCALE GENOMIC DNA]</scope>
    <source>
        <strain evidence="2 3">DC23W</strain>
    </source>
</reference>